<gene>
    <name evidence="1" type="ORF">SAMN05878503_10835</name>
</gene>
<reference evidence="2" key="1">
    <citation type="submission" date="2017-08" db="EMBL/GenBank/DDBJ databases">
        <authorList>
            <person name="Varghese N."/>
            <person name="Submissions S."/>
        </authorList>
    </citation>
    <scope>NUCLEOTIDE SEQUENCE [LARGE SCALE GENOMIC DNA]</scope>
    <source>
        <strain evidence="2">JA234</strain>
    </source>
</reference>
<accession>A0A285CU68</accession>
<sequence>MSLDPPPPPLTFQALMAAAIPAAQRASGGIWTDYNLHDPGVTLLEQTCFALTEIAYRADHPVRDHLTDPKGRFAPSALALPLPRRVLPGRPVTALDLAGHLSALPGVARVFVTPHPATGLFAIRVVPAPRTDGAVALAAVRRAFAAVRMVGSDAALIALAPRKGLHLRGTVGLRPLAKPNRVAAEIVHAVTLALQGLDCAEASGREGARRADVWDDPAAVWPRVRSEPGDPSRPDLVLAALERIEGVESLRDLALVDAESGAPLAPAAFPGTVFEVLLPRPDAPLLVLTRNGGPVPLDPQAVAAEHDKLAAARIGKAGNRLDRRDFDMGYPGRPRSAARVPVDVDLPRIYRLRAAGQMASYRTMIEGHLAAVAAPLAGLRRRYGLCTPRADEDAAALRRRVGMLDYLIALQGEEMPGTAQAALHVYRTPARQLRWAVDWRARYLRKLPEFNRFAGTAHPHFGLAARMAHLADLDRGRLPGEAMSAVGLALDPGAPVPPGLVSPDAIVWHGQPHDLLMHRDGFALPLPAADLLPLAPWVAGGRTTPALFARAADPDAWLLAPDPAGGWRVLFEGQPGGDLHACTTCPDRPTAEALANRLCSGWQALNRACEGLVLLEDILLRDPGDPGGAARAAALVAGWTARTAQPAFRLHVEDMIGRTAPAHVHVRILWLSPFDALSLGPALAAWRAGAEGAGPALRAALRAIEAAR</sequence>
<dbReference type="AlphaFoldDB" id="A0A285CU68"/>
<keyword evidence="2" id="KW-1185">Reference proteome</keyword>
<protein>
    <submittedName>
        <fullName evidence="1">Uncharacterized protein</fullName>
    </submittedName>
</protein>
<dbReference type="OrthoDB" id="8263000at2"/>
<name>A0A285CU68_9RHOB</name>
<organism evidence="1 2">
    <name type="scientific">Cereibacter ovatus</name>
    <dbReference type="NCBI Taxonomy" id="439529"/>
    <lineage>
        <taxon>Bacteria</taxon>
        <taxon>Pseudomonadati</taxon>
        <taxon>Pseudomonadota</taxon>
        <taxon>Alphaproteobacteria</taxon>
        <taxon>Rhodobacterales</taxon>
        <taxon>Paracoccaceae</taxon>
        <taxon>Cereibacter</taxon>
    </lineage>
</organism>
<evidence type="ECO:0000313" key="1">
    <source>
        <dbReference type="EMBL" id="SNX71082.1"/>
    </source>
</evidence>
<dbReference type="EMBL" id="OAOQ01000008">
    <property type="protein sequence ID" value="SNX71082.1"/>
    <property type="molecule type" value="Genomic_DNA"/>
</dbReference>
<proteinExistence type="predicted"/>
<dbReference type="Proteomes" id="UP000219467">
    <property type="component" value="Unassembled WGS sequence"/>
</dbReference>
<dbReference type="RefSeq" id="WP_097030620.1">
    <property type="nucleotide sequence ID" value="NZ_OAOQ01000008.1"/>
</dbReference>
<evidence type="ECO:0000313" key="2">
    <source>
        <dbReference type="Proteomes" id="UP000219467"/>
    </source>
</evidence>